<dbReference type="InterPro" id="IPR024434">
    <property type="entry name" value="TSCPD_dom"/>
</dbReference>
<feature type="compositionally biased region" description="Basic and acidic residues" evidence="14">
    <location>
        <begin position="1079"/>
        <end position="1090"/>
    </location>
</feature>
<dbReference type="Pfam" id="PF08471">
    <property type="entry name" value="Ribonuc_red_2_N"/>
    <property type="match status" value="1"/>
</dbReference>
<dbReference type="GO" id="GO:0004748">
    <property type="term" value="F:ribonucleoside-diphosphate reductase activity, thioredoxin disulfide as acceptor"/>
    <property type="evidence" value="ECO:0007669"/>
    <property type="project" value="UniProtKB-EC"/>
</dbReference>
<comment type="catalytic activity">
    <reaction evidence="12 13">
        <text>a 2'-deoxyribonucleoside 5'-diphosphate + [thioredoxin]-disulfide + H2O = a ribonucleoside 5'-diphosphate + [thioredoxin]-dithiol</text>
        <dbReference type="Rhea" id="RHEA:23252"/>
        <dbReference type="Rhea" id="RHEA-COMP:10698"/>
        <dbReference type="Rhea" id="RHEA-COMP:10700"/>
        <dbReference type="ChEBI" id="CHEBI:15377"/>
        <dbReference type="ChEBI" id="CHEBI:29950"/>
        <dbReference type="ChEBI" id="CHEBI:50058"/>
        <dbReference type="ChEBI" id="CHEBI:57930"/>
        <dbReference type="ChEBI" id="CHEBI:73316"/>
        <dbReference type="EC" id="1.17.4.1"/>
    </reaction>
</comment>
<evidence type="ECO:0000256" key="11">
    <source>
        <dbReference type="ARBA" id="ARBA00025437"/>
    </source>
</evidence>
<organism evidence="18 19">
    <name type="scientific">Pendulispora brunnea</name>
    <dbReference type="NCBI Taxonomy" id="2905690"/>
    <lineage>
        <taxon>Bacteria</taxon>
        <taxon>Pseudomonadati</taxon>
        <taxon>Myxococcota</taxon>
        <taxon>Myxococcia</taxon>
        <taxon>Myxococcales</taxon>
        <taxon>Sorangiineae</taxon>
        <taxon>Pendulisporaceae</taxon>
        <taxon>Pendulispora</taxon>
    </lineage>
</organism>
<dbReference type="RefSeq" id="WP_394847927.1">
    <property type="nucleotide sequence ID" value="NZ_CP089982.1"/>
</dbReference>
<dbReference type="InterPro" id="IPR000788">
    <property type="entry name" value="RNR_lg_C"/>
</dbReference>
<dbReference type="EC" id="1.17.4.1" evidence="3 13"/>
<feature type="domain" description="Ribonucleotide reductase large subunit C-terminal" evidence="15">
    <location>
        <begin position="239"/>
        <end position="713"/>
    </location>
</feature>
<dbReference type="Pfam" id="PF12637">
    <property type="entry name" value="TSCPD"/>
    <property type="match status" value="1"/>
</dbReference>
<feature type="region of interest" description="Disordered" evidence="14">
    <location>
        <begin position="880"/>
        <end position="899"/>
    </location>
</feature>
<evidence type="ECO:0000256" key="6">
    <source>
        <dbReference type="ARBA" id="ARBA00022634"/>
    </source>
</evidence>
<keyword evidence="10 13" id="KW-0170">Cobalt</keyword>
<dbReference type="SUPFAM" id="SSF51998">
    <property type="entry name" value="PFL-like glycyl radical enzymes"/>
    <property type="match status" value="1"/>
</dbReference>
<evidence type="ECO:0000313" key="19">
    <source>
        <dbReference type="Proteomes" id="UP001379533"/>
    </source>
</evidence>
<gene>
    <name evidence="18" type="ORF">LZC95_10740</name>
</gene>
<feature type="domain" description="Ribonucleotide reductase large subunit C-terminal" evidence="15">
    <location>
        <begin position="771"/>
        <end position="873"/>
    </location>
</feature>
<dbReference type="NCBIfam" id="TIGR02504">
    <property type="entry name" value="NrdJ_Z"/>
    <property type="match status" value="1"/>
</dbReference>
<feature type="domain" description="TSCPD" evidence="17">
    <location>
        <begin position="943"/>
        <end position="1047"/>
    </location>
</feature>
<evidence type="ECO:0000313" key="18">
    <source>
        <dbReference type="EMBL" id="WXA97311.1"/>
    </source>
</evidence>
<evidence type="ECO:0000256" key="9">
    <source>
        <dbReference type="ARBA" id="ARBA00023157"/>
    </source>
</evidence>
<comment type="cofactor">
    <cofactor evidence="1 13">
        <name>adenosylcob(III)alamin</name>
        <dbReference type="ChEBI" id="CHEBI:18408"/>
    </cofactor>
</comment>
<dbReference type="PRINTS" id="PR01183">
    <property type="entry name" value="RIBORDTASEM1"/>
</dbReference>
<evidence type="ECO:0000256" key="13">
    <source>
        <dbReference type="RuleBase" id="RU364064"/>
    </source>
</evidence>
<comment type="function">
    <text evidence="11 13">Catalyzes the reduction of ribonucleotides to deoxyribonucleotides. May function to provide a pool of deoxyribonucleotide precursors for DNA repair during oxygen limitation and/or for immediate growth after restoration of oxygen.</text>
</comment>
<evidence type="ECO:0000256" key="5">
    <source>
        <dbReference type="ARBA" id="ARBA00022628"/>
    </source>
</evidence>
<dbReference type="CDD" id="cd02888">
    <property type="entry name" value="RNR_II_dimer"/>
    <property type="match status" value="1"/>
</dbReference>
<accession>A0ABZ2KLS5</accession>
<keyword evidence="7 13" id="KW-0547">Nucleotide-binding</keyword>
<protein>
    <recommendedName>
        <fullName evidence="4 13">Vitamin B12-dependent ribonucleotide reductase</fullName>
        <ecNumber evidence="3 13">1.17.4.1</ecNumber>
    </recommendedName>
</protein>
<feature type="region of interest" description="Disordered" evidence="14">
    <location>
        <begin position="1105"/>
        <end position="1124"/>
    </location>
</feature>
<dbReference type="InterPro" id="IPR013344">
    <property type="entry name" value="RNR_NrdJ/NrdZ"/>
</dbReference>
<evidence type="ECO:0000256" key="8">
    <source>
        <dbReference type="ARBA" id="ARBA00023002"/>
    </source>
</evidence>
<dbReference type="Gene3D" id="3.20.70.20">
    <property type="match status" value="2"/>
</dbReference>
<reference evidence="18 19" key="1">
    <citation type="submission" date="2021-12" db="EMBL/GenBank/DDBJ databases">
        <title>Discovery of the Pendulisporaceae a myxobacterial family with distinct sporulation behavior and unique specialized metabolism.</title>
        <authorList>
            <person name="Garcia R."/>
            <person name="Popoff A."/>
            <person name="Bader C.D."/>
            <person name="Loehr J."/>
            <person name="Walesch S."/>
            <person name="Walt C."/>
            <person name="Boldt J."/>
            <person name="Bunk B."/>
            <person name="Haeckl F.J.F.P.J."/>
            <person name="Gunesch A.P."/>
            <person name="Birkelbach J."/>
            <person name="Nuebel U."/>
            <person name="Pietschmann T."/>
            <person name="Bach T."/>
            <person name="Mueller R."/>
        </authorList>
    </citation>
    <scope>NUCLEOTIDE SEQUENCE [LARGE SCALE GENOMIC DNA]</scope>
    <source>
        <strain evidence="18 19">MSr12523</strain>
    </source>
</reference>
<evidence type="ECO:0000256" key="1">
    <source>
        <dbReference type="ARBA" id="ARBA00001922"/>
    </source>
</evidence>
<dbReference type="InterPro" id="IPR050862">
    <property type="entry name" value="RdRp_reductase_class-2"/>
</dbReference>
<keyword evidence="9" id="KW-1015">Disulfide bond</keyword>
<feature type="region of interest" description="Disordered" evidence="14">
    <location>
        <begin position="1061"/>
        <end position="1094"/>
    </location>
</feature>
<feature type="compositionally biased region" description="Basic and acidic residues" evidence="14">
    <location>
        <begin position="889"/>
        <end position="899"/>
    </location>
</feature>
<dbReference type="Proteomes" id="UP001379533">
    <property type="component" value="Chromosome"/>
</dbReference>
<dbReference type="Pfam" id="PF02867">
    <property type="entry name" value="Ribonuc_red_lgC"/>
    <property type="match status" value="2"/>
</dbReference>
<evidence type="ECO:0000256" key="7">
    <source>
        <dbReference type="ARBA" id="ARBA00022741"/>
    </source>
</evidence>
<feature type="compositionally biased region" description="Basic and acidic residues" evidence="14">
    <location>
        <begin position="43"/>
        <end position="53"/>
    </location>
</feature>
<keyword evidence="5 13" id="KW-0846">Cobalamin</keyword>
<proteinExistence type="inferred from homology"/>
<keyword evidence="8 13" id="KW-0560">Oxidoreductase</keyword>
<name>A0ABZ2KLS5_9BACT</name>
<evidence type="ECO:0000256" key="10">
    <source>
        <dbReference type="ARBA" id="ARBA00023285"/>
    </source>
</evidence>
<evidence type="ECO:0000256" key="12">
    <source>
        <dbReference type="ARBA" id="ARBA00047754"/>
    </source>
</evidence>
<feature type="compositionally biased region" description="Low complexity" evidence="14">
    <location>
        <begin position="24"/>
        <end position="42"/>
    </location>
</feature>
<dbReference type="InterPro" id="IPR013678">
    <property type="entry name" value="RNR_2_N"/>
</dbReference>
<dbReference type="EMBL" id="CP089982">
    <property type="protein sequence ID" value="WXA97311.1"/>
    <property type="molecule type" value="Genomic_DNA"/>
</dbReference>
<evidence type="ECO:0000256" key="4">
    <source>
        <dbReference type="ARBA" id="ARBA00014409"/>
    </source>
</evidence>
<keyword evidence="19" id="KW-1185">Reference proteome</keyword>
<evidence type="ECO:0000259" key="15">
    <source>
        <dbReference type="Pfam" id="PF02867"/>
    </source>
</evidence>
<feature type="domain" description="Ribonucleotide reductase class II vitamin B12-dependent N-terminal" evidence="16">
    <location>
        <begin position="72"/>
        <end position="178"/>
    </location>
</feature>
<evidence type="ECO:0000259" key="17">
    <source>
        <dbReference type="Pfam" id="PF12637"/>
    </source>
</evidence>
<dbReference type="NCBIfam" id="NF005122">
    <property type="entry name" value="PRK06556.1"/>
    <property type="match status" value="1"/>
</dbReference>
<keyword evidence="6 13" id="KW-0237">DNA synthesis</keyword>
<dbReference type="PANTHER" id="PTHR43371:SF1">
    <property type="entry name" value="RIBONUCLEOSIDE-DIPHOSPHATE REDUCTASE"/>
    <property type="match status" value="1"/>
</dbReference>
<evidence type="ECO:0000256" key="14">
    <source>
        <dbReference type="SAM" id="MobiDB-lite"/>
    </source>
</evidence>
<feature type="region of interest" description="Disordered" evidence="14">
    <location>
        <begin position="1"/>
        <end position="53"/>
    </location>
</feature>
<evidence type="ECO:0000256" key="2">
    <source>
        <dbReference type="ARBA" id="ARBA00007405"/>
    </source>
</evidence>
<sequence length="1178" mass="127846">MAESDFGKVSNGRTHAMTAKQTKKNPSSSTKSSPPVQTPQPKTESRRHEEVPVRRFFTQPGLDPLDQVLYERRSSTISNPDGSVVFKMEGAEVPVGWSQLATDIVISKYFRKAGIQKMPASLARADGAPEAGERSVRQVVYRVANTIRQAADSFGGYFATKEAADTFEAELSYLLVHQYGAFNSPVWFNCGLYHQYGIEGSGGNWAWDPAAGDSDLAADGTSTTTVVETENAYGRPQCSACFIQSVQDDLMGIYELVKSEARLFKYGSGTGTNFSAIRGKQEKLSGGGTSSGLMSFLEVFDRAAGATKSGGTTRRAAKMVCLDVDHPEIVDFVEWKMREEKKAHALIRAGYSNDFNGEAYHTISGQNSNNSVRVTDEFMKAVLAGGKWHTRMRLTGEVCETFEAKDLWRKIAEAAWGCADPGLQYDSTVNRWHTCSNTSRINASNPCSEYMFLDDSACNLASVNLIKFLRDDGSFDIEGYRHACRIFFIAQEVLVDLSSYPTKRIAQNSHDYRPLGLGYANLGSLLMLLGVPYDSDQGRAIAGALTAIMCGHAYKASAEMAKSKGPFVGYAKNREPMLRVMNMHRDAAYAISRDDCWLPGESKDAGVGALYRAACEDWDDAVHFGELHGYRNAQSTVLAPTGTIGLLMDCDTTGIEPDFALVKFKKLAGGGYFKIVNQSVPAALSRLGYSQAEVQEIVAYVSGTNTLLAAPAINRRTLKEKGFTDEDLAKVEAALPGVFDLDSAFAPWVLGEAAHTRLVAGATGKGSLLEKLGFTKSQIAEAGDVIIGRMTIEGAPHLKAEHYPVFDCANRCGKIGQRYLAPMSHVKMMAATQPFLSGAISKTVNLPNDATVEDVAKLYEEGWRLGLKAVALYRDGCKASQPLSSSGESKSDAQDAKAEAPKIAAKALERLDPVPNTTVENTPQLSLALTPKGTREYGMRIRLPKKRRGFTQEARVGGHKIFLRTGEYEDGRLGEIFIDMHKEGAAFRSLMNCFAMSVSVGLQYGVPLQTYVDQFTFTRFEPQGVVEGHPNVKIATSIVDYLFRVLGVEYLHRYDLAHVKPEESNPTLTGPDLSNARPVSERQPADEQRPALDFGYTKEATARSAAMSETLEGRGEPSAGASTENLGVGVGNVAGGVLSAHLDAMMGDAPVCDVCGHITVRNGACYKCLNCGNSMGCS</sequence>
<evidence type="ECO:0000259" key="16">
    <source>
        <dbReference type="Pfam" id="PF08471"/>
    </source>
</evidence>
<dbReference type="PANTHER" id="PTHR43371">
    <property type="entry name" value="VITAMIN B12-DEPENDENT RIBONUCLEOTIDE REDUCTASE"/>
    <property type="match status" value="1"/>
</dbReference>
<evidence type="ECO:0000256" key="3">
    <source>
        <dbReference type="ARBA" id="ARBA00012274"/>
    </source>
</evidence>
<comment type="similarity">
    <text evidence="2 13">Belongs to the ribonucleoside diphosphate reductase class-2 family.</text>
</comment>